<dbReference type="GO" id="GO:0009082">
    <property type="term" value="P:branched-chain amino acid biosynthetic process"/>
    <property type="evidence" value="ECO:0007669"/>
    <property type="project" value="UniProtKB-KW"/>
</dbReference>
<dbReference type="Proteomes" id="UP000024547">
    <property type="component" value="Unassembled WGS sequence"/>
</dbReference>
<dbReference type="InterPro" id="IPR001544">
    <property type="entry name" value="Aminotrans_IV"/>
</dbReference>
<comment type="pathway">
    <text evidence="4">Amino-acid biosynthesis; L-valine biosynthesis; L-valine from pyruvate: step 4/4.</text>
</comment>
<evidence type="ECO:0000256" key="4">
    <source>
        <dbReference type="ARBA" id="ARBA00004931"/>
    </source>
</evidence>
<dbReference type="STRING" id="1280948.HY36_13535"/>
<dbReference type="AlphaFoldDB" id="A0A059E9R9"/>
<comment type="catalytic activity">
    <reaction evidence="11">
        <text>L-valine + 2-oxoglutarate = 3-methyl-2-oxobutanoate + L-glutamate</text>
        <dbReference type="Rhea" id="RHEA:24813"/>
        <dbReference type="ChEBI" id="CHEBI:11851"/>
        <dbReference type="ChEBI" id="CHEBI:16810"/>
        <dbReference type="ChEBI" id="CHEBI:29985"/>
        <dbReference type="ChEBI" id="CHEBI:57762"/>
        <dbReference type="EC" id="2.6.1.42"/>
    </reaction>
</comment>
<comment type="caution">
    <text evidence="14">The sequence shown here is derived from an EMBL/GenBank/DDBJ whole genome shotgun (WGS) entry which is preliminary data.</text>
</comment>
<evidence type="ECO:0000313" key="15">
    <source>
        <dbReference type="Proteomes" id="UP000024547"/>
    </source>
</evidence>
<dbReference type="SUPFAM" id="SSF56752">
    <property type="entry name" value="D-aminoacid aminotransferase-like PLP-dependent enzymes"/>
    <property type="match status" value="1"/>
</dbReference>
<comment type="catalytic activity">
    <reaction evidence="12">
        <text>L-isoleucine + 2-oxoglutarate = (S)-3-methyl-2-oxopentanoate + L-glutamate</text>
        <dbReference type="Rhea" id="RHEA:24801"/>
        <dbReference type="ChEBI" id="CHEBI:16810"/>
        <dbReference type="ChEBI" id="CHEBI:29985"/>
        <dbReference type="ChEBI" id="CHEBI:35146"/>
        <dbReference type="ChEBI" id="CHEBI:58045"/>
        <dbReference type="EC" id="2.6.1.42"/>
    </reaction>
</comment>
<evidence type="ECO:0000256" key="11">
    <source>
        <dbReference type="ARBA" id="ARBA00048212"/>
    </source>
</evidence>
<organism evidence="14 15">
    <name type="scientific">Hyphomonas atlantica</name>
    <dbReference type="NCBI Taxonomy" id="1280948"/>
    <lineage>
        <taxon>Bacteria</taxon>
        <taxon>Pseudomonadati</taxon>
        <taxon>Pseudomonadota</taxon>
        <taxon>Alphaproteobacteria</taxon>
        <taxon>Hyphomonadales</taxon>
        <taxon>Hyphomonadaceae</taxon>
        <taxon>Hyphomonas</taxon>
    </lineage>
</organism>
<proteinExistence type="inferred from homology"/>
<dbReference type="GO" id="GO:0005829">
    <property type="term" value="C:cytosol"/>
    <property type="evidence" value="ECO:0007669"/>
    <property type="project" value="TreeGrafter"/>
</dbReference>
<evidence type="ECO:0000256" key="13">
    <source>
        <dbReference type="ARBA" id="ARBA00049229"/>
    </source>
</evidence>
<comment type="pathway">
    <text evidence="3">Amino-acid biosynthesis; L-isoleucine biosynthesis; L-isoleucine from 2-oxobutanoate: step 4/4.</text>
</comment>
<keyword evidence="15" id="KW-1185">Reference proteome</keyword>
<comment type="pathway">
    <text evidence="5">Amino-acid biosynthesis; L-leucine biosynthesis; L-leucine from 3-methyl-2-oxobutanoate: step 4/4.</text>
</comment>
<evidence type="ECO:0000256" key="9">
    <source>
        <dbReference type="ARBA" id="ARBA00022898"/>
    </source>
</evidence>
<comment type="similarity">
    <text evidence="6">Belongs to the class-IV pyridoxal-phosphate-dependent aminotransferase family.</text>
</comment>
<reference evidence="14 15" key="1">
    <citation type="journal article" date="2014" name="Antonie Van Leeuwenhoek">
        <title>Hyphomonas beringensis sp. nov. and Hyphomonas chukchiensis sp. nov., isolated from surface seawater of the Bering Sea and Chukchi Sea.</title>
        <authorList>
            <person name="Li C."/>
            <person name="Lai Q."/>
            <person name="Li G."/>
            <person name="Dong C."/>
            <person name="Wang J."/>
            <person name="Liao Y."/>
            <person name="Shao Z."/>
        </authorList>
    </citation>
    <scope>NUCLEOTIDE SEQUENCE [LARGE SCALE GENOMIC DNA]</scope>
    <source>
        <strain evidence="14 15">22II1-22F38</strain>
    </source>
</reference>
<keyword evidence="10" id="KW-0028">Amino-acid biosynthesis</keyword>
<dbReference type="GO" id="GO:0004084">
    <property type="term" value="F:branched-chain-amino-acid transaminase activity"/>
    <property type="evidence" value="ECO:0007669"/>
    <property type="project" value="UniProtKB-EC"/>
</dbReference>
<dbReference type="InterPro" id="IPR036038">
    <property type="entry name" value="Aminotransferase-like"/>
</dbReference>
<evidence type="ECO:0000256" key="1">
    <source>
        <dbReference type="ARBA" id="ARBA00001933"/>
    </source>
</evidence>
<dbReference type="Gene3D" id="3.30.470.10">
    <property type="match status" value="1"/>
</dbReference>
<evidence type="ECO:0000313" key="14">
    <source>
        <dbReference type="EMBL" id="KCZ64368.1"/>
    </source>
</evidence>
<dbReference type="GO" id="GO:0008652">
    <property type="term" value="P:amino acid biosynthetic process"/>
    <property type="evidence" value="ECO:0007669"/>
    <property type="project" value="UniProtKB-ARBA"/>
</dbReference>
<comment type="function">
    <text evidence="2">Acts on leucine, isoleucine and valine.</text>
</comment>
<evidence type="ECO:0000256" key="3">
    <source>
        <dbReference type="ARBA" id="ARBA00004824"/>
    </source>
</evidence>
<gene>
    <name evidence="14" type="ORF">HY36_13535</name>
</gene>
<sequence>MAHIFHVFTKHPVPATLAAECDACKNFVALHKNQQGGVAFMPMGDIVYLNGAFTQRQDARISPLDRGFLFAHAAYEVTAVYGGRLVDFEGHVSRLRNTLDAIAIPNPHSAADWEDLHVQLLHRNGLQEGLIYLQVTAGAYDGRDFAGPDVFTPTVLLFADHRPLIGPVAEHGIRAIFLNDIRWRRRDIKTTQLLSQALAYRSAREAGAQTAFMVEDGYVTEAASANSWIVTEDDQIITRNLSSDILPGITRAHVIARLRDRGLTVEERAFTPDEAYAAREIFTTSAGAMIAPVVQLEDRPVGDGKPGPVTRLVQRLYYEALGADVSKVAAWALA</sequence>
<keyword evidence="10" id="KW-0100">Branched-chain amino acid biosynthesis</keyword>
<dbReference type="InterPro" id="IPR043132">
    <property type="entry name" value="BCAT-like_C"/>
</dbReference>
<dbReference type="PANTHER" id="PTHR42743:SF11">
    <property type="entry name" value="AMINODEOXYCHORISMATE LYASE"/>
    <property type="match status" value="1"/>
</dbReference>
<evidence type="ECO:0000256" key="7">
    <source>
        <dbReference type="ARBA" id="ARBA00013053"/>
    </source>
</evidence>
<keyword evidence="9" id="KW-0663">Pyridoxal phosphate</keyword>
<protein>
    <recommendedName>
        <fullName evidence="8">Probable branched-chain-amino-acid aminotransferase</fullName>
        <ecNumber evidence="7">2.6.1.42</ecNumber>
    </recommendedName>
</protein>
<dbReference type="EC" id="2.6.1.42" evidence="7"/>
<dbReference type="InterPro" id="IPR050571">
    <property type="entry name" value="Class-IV_PLP-Dep_Aminotrnsfr"/>
</dbReference>
<dbReference type="InterPro" id="IPR043131">
    <property type="entry name" value="BCAT-like_N"/>
</dbReference>
<evidence type="ECO:0000256" key="5">
    <source>
        <dbReference type="ARBA" id="ARBA00005072"/>
    </source>
</evidence>
<accession>A0A059E9R9</accession>
<comment type="catalytic activity">
    <reaction evidence="13">
        <text>L-leucine + 2-oxoglutarate = 4-methyl-2-oxopentanoate + L-glutamate</text>
        <dbReference type="Rhea" id="RHEA:18321"/>
        <dbReference type="ChEBI" id="CHEBI:16810"/>
        <dbReference type="ChEBI" id="CHEBI:17865"/>
        <dbReference type="ChEBI" id="CHEBI:29985"/>
        <dbReference type="ChEBI" id="CHEBI:57427"/>
        <dbReference type="EC" id="2.6.1.42"/>
    </reaction>
</comment>
<dbReference type="EMBL" id="AWFH01000004">
    <property type="protein sequence ID" value="KCZ64368.1"/>
    <property type="molecule type" value="Genomic_DNA"/>
</dbReference>
<evidence type="ECO:0000256" key="8">
    <source>
        <dbReference type="ARBA" id="ARBA00014472"/>
    </source>
</evidence>
<dbReference type="PATRIC" id="fig|1280948.3.peg.947"/>
<name>A0A059E9R9_9PROT</name>
<evidence type="ECO:0000256" key="6">
    <source>
        <dbReference type="ARBA" id="ARBA00009320"/>
    </source>
</evidence>
<evidence type="ECO:0000256" key="10">
    <source>
        <dbReference type="ARBA" id="ARBA00023304"/>
    </source>
</evidence>
<evidence type="ECO:0000256" key="2">
    <source>
        <dbReference type="ARBA" id="ARBA00003109"/>
    </source>
</evidence>
<dbReference type="Pfam" id="PF01063">
    <property type="entry name" value="Aminotran_4"/>
    <property type="match status" value="1"/>
</dbReference>
<dbReference type="eggNOG" id="COG0115">
    <property type="taxonomic scope" value="Bacteria"/>
</dbReference>
<dbReference type="PANTHER" id="PTHR42743">
    <property type="entry name" value="AMINO-ACID AMINOTRANSFERASE"/>
    <property type="match status" value="1"/>
</dbReference>
<dbReference type="Gene3D" id="3.20.10.10">
    <property type="entry name" value="D-amino Acid Aminotransferase, subunit A, domain 2"/>
    <property type="match status" value="1"/>
</dbReference>
<comment type="cofactor">
    <cofactor evidence="1">
        <name>pyridoxal 5'-phosphate</name>
        <dbReference type="ChEBI" id="CHEBI:597326"/>
    </cofactor>
</comment>
<dbReference type="FunFam" id="3.20.10.10:FF:000002">
    <property type="entry name" value="D-alanine aminotransferase"/>
    <property type="match status" value="1"/>
</dbReference>
<evidence type="ECO:0000256" key="12">
    <source>
        <dbReference type="ARBA" id="ARBA00048798"/>
    </source>
</evidence>